<evidence type="ECO:0000313" key="2">
    <source>
        <dbReference type="EMBL" id="PKU70897.1"/>
    </source>
</evidence>
<reference evidence="2 3" key="1">
    <citation type="journal article" date="2016" name="Sci. Rep.">
        <title>The Dendrobium catenatum Lindl. genome sequence provides insights into polysaccharide synthase, floral development and adaptive evolution.</title>
        <authorList>
            <person name="Zhang G.Q."/>
            <person name="Xu Q."/>
            <person name="Bian C."/>
            <person name="Tsai W.C."/>
            <person name="Yeh C.M."/>
            <person name="Liu K.W."/>
            <person name="Yoshida K."/>
            <person name="Zhang L.S."/>
            <person name="Chang S.B."/>
            <person name="Chen F."/>
            <person name="Shi Y."/>
            <person name="Su Y.Y."/>
            <person name="Zhang Y.Q."/>
            <person name="Chen L.J."/>
            <person name="Yin Y."/>
            <person name="Lin M."/>
            <person name="Huang H."/>
            <person name="Deng H."/>
            <person name="Wang Z.W."/>
            <person name="Zhu S.L."/>
            <person name="Zhao X."/>
            <person name="Deng C."/>
            <person name="Niu S.C."/>
            <person name="Huang J."/>
            <person name="Wang M."/>
            <person name="Liu G.H."/>
            <person name="Yang H.J."/>
            <person name="Xiao X.J."/>
            <person name="Hsiao Y.Y."/>
            <person name="Wu W.L."/>
            <person name="Chen Y.Y."/>
            <person name="Mitsuda N."/>
            <person name="Ohme-Takagi M."/>
            <person name="Luo Y.B."/>
            <person name="Van de Peer Y."/>
            <person name="Liu Z.J."/>
        </authorList>
    </citation>
    <scope>NUCLEOTIDE SEQUENCE [LARGE SCALE GENOMIC DNA]</scope>
    <source>
        <tissue evidence="2">The whole plant</tissue>
    </source>
</reference>
<feature type="compositionally biased region" description="Polar residues" evidence="1">
    <location>
        <begin position="50"/>
        <end position="70"/>
    </location>
</feature>
<gene>
    <name evidence="2" type="ORF">MA16_Dca019154</name>
</gene>
<sequence>MNASSENQEVDHKLSKQLLSDDSPQGSAQQEGETFRSEKFVAAADGSSKPIINNGSFQNVNDDSMTAKQTTKFHCHSGKSRVNAKHSLDSSTTKPDRISDLSSRKGGRNISLQLSISHDHYGVDNKKKSSE</sequence>
<keyword evidence="3" id="KW-1185">Reference proteome</keyword>
<evidence type="ECO:0000256" key="1">
    <source>
        <dbReference type="SAM" id="MobiDB-lite"/>
    </source>
</evidence>
<dbReference type="EMBL" id="KZ502909">
    <property type="protein sequence ID" value="PKU70897.1"/>
    <property type="molecule type" value="Genomic_DNA"/>
</dbReference>
<protein>
    <submittedName>
        <fullName evidence="2">Uncharacterized protein</fullName>
    </submittedName>
</protein>
<organism evidence="2 3">
    <name type="scientific">Dendrobium catenatum</name>
    <dbReference type="NCBI Taxonomy" id="906689"/>
    <lineage>
        <taxon>Eukaryota</taxon>
        <taxon>Viridiplantae</taxon>
        <taxon>Streptophyta</taxon>
        <taxon>Embryophyta</taxon>
        <taxon>Tracheophyta</taxon>
        <taxon>Spermatophyta</taxon>
        <taxon>Magnoliopsida</taxon>
        <taxon>Liliopsida</taxon>
        <taxon>Asparagales</taxon>
        <taxon>Orchidaceae</taxon>
        <taxon>Epidendroideae</taxon>
        <taxon>Malaxideae</taxon>
        <taxon>Dendrobiinae</taxon>
        <taxon>Dendrobium</taxon>
    </lineage>
</organism>
<feature type="compositionally biased region" description="Basic and acidic residues" evidence="1">
    <location>
        <begin position="94"/>
        <end position="103"/>
    </location>
</feature>
<proteinExistence type="predicted"/>
<dbReference type="Proteomes" id="UP000233837">
    <property type="component" value="Unassembled WGS sequence"/>
</dbReference>
<evidence type="ECO:0000313" key="3">
    <source>
        <dbReference type="Proteomes" id="UP000233837"/>
    </source>
</evidence>
<feature type="region of interest" description="Disordered" evidence="1">
    <location>
        <begin position="1"/>
        <end position="131"/>
    </location>
</feature>
<name>A0A2I0W5G9_9ASPA</name>
<reference evidence="2 3" key="2">
    <citation type="journal article" date="2017" name="Nature">
        <title>The Apostasia genome and the evolution of orchids.</title>
        <authorList>
            <person name="Zhang G.Q."/>
            <person name="Liu K.W."/>
            <person name="Li Z."/>
            <person name="Lohaus R."/>
            <person name="Hsiao Y.Y."/>
            <person name="Niu S.C."/>
            <person name="Wang J.Y."/>
            <person name="Lin Y.C."/>
            <person name="Xu Q."/>
            <person name="Chen L.J."/>
            <person name="Yoshida K."/>
            <person name="Fujiwara S."/>
            <person name="Wang Z.W."/>
            <person name="Zhang Y.Q."/>
            <person name="Mitsuda N."/>
            <person name="Wang M."/>
            <person name="Liu G.H."/>
            <person name="Pecoraro L."/>
            <person name="Huang H.X."/>
            <person name="Xiao X.J."/>
            <person name="Lin M."/>
            <person name="Wu X.Y."/>
            <person name="Wu W.L."/>
            <person name="Chen Y.Y."/>
            <person name="Chang S.B."/>
            <person name="Sakamoto S."/>
            <person name="Ohme-Takagi M."/>
            <person name="Yagi M."/>
            <person name="Zeng S.J."/>
            <person name="Shen C.Y."/>
            <person name="Yeh C.M."/>
            <person name="Luo Y.B."/>
            <person name="Tsai W.C."/>
            <person name="Van de Peer Y."/>
            <person name="Liu Z.J."/>
        </authorList>
    </citation>
    <scope>NUCLEOTIDE SEQUENCE [LARGE SCALE GENOMIC DNA]</scope>
    <source>
        <tissue evidence="2">The whole plant</tissue>
    </source>
</reference>
<dbReference type="AlphaFoldDB" id="A0A2I0W5G9"/>
<accession>A0A2I0W5G9</accession>
<feature type="compositionally biased region" description="Polar residues" evidence="1">
    <location>
        <begin position="17"/>
        <end position="32"/>
    </location>
</feature>
<feature type="compositionally biased region" description="Basic and acidic residues" evidence="1">
    <location>
        <begin position="117"/>
        <end position="131"/>
    </location>
</feature>
<feature type="compositionally biased region" description="Basic residues" evidence="1">
    <location>
        <begin position="71"/>
        <end position="84"/>
    </location>
</feature>